<dbReference type="GO" id="GO:0031167">
    <property type="term" value="P:rRNA methylation"/>
    <property type="evidence" value="ECO:0007669"/>
    <property type="project" value="InterPro"/>
</dbReference>
<dbReference type="InterPro" id="IPR029063">
    <property type="entry name" value="SAM-dependent_MTases_sf"/>
</dbReference>
<evidence type="ECO:0000256" key="2">
    <source>
        <dbReference type="ARBA" id="ARBA00022679"/>
    </source>
</evidence>
<evidence type="ECO:0000256" key="1">
    <source>
        <dbReference type="ARBA" id="ARBA00022603"/>
    </source>
</evidence>
<dbReference type="NCBIfam" id="TIGR00095">
    <property type="entry name" value="16S rRNA (guanine(966)-N(2))-methyltransferase RsmD"/>
    <property type="match status" value="1"/>
</dbReference>
<reference evidence="4 5" key="1">
    <citation type="submission" date="2016-08" db="EMBL/GenBank/DDBJ databases">
        <title>Genome sequence of Clavibacter michiganensis spp strain CFBP8017.</title>
        <authorList>
            <person name="Thapa S.P."/>
            <person name="Coaker G."/>
            <person name="Jacques M.-A."/>
        </authorList>
    </citation>
    <scope>NUCLEOTIDE SEQUENCE [LARGE SCALE GENOMIC DNA]</scope>
    <source>
        <strain evidence="4">CFBP8017</strain>
    </source>
</reference>
<dbReference type="PANTHER" id="PTHR43542">
    <property type="entry name" value="METHYLTRANSFERASE"/>
    <property type="match status" value="1"/>
</dbReference>
<sequence length="236" mass="25122">MSGWVARWRSREAGARREREAGAAGSVDARAPRPEHRRPAPRRAPVVTRIVAGFAGSLVLRVPKTGTRPTSDRVREALFSGLEARDALDGARVLDLYAGSGALGLEAASRGAREVVLVERATPAAAVCRSNARILEGAAPRGADLAIRVAAQSVHAFLLGDRGTYDVAFLDPPYEVGDAELAEELTALAPRLADDAVVMVERSARSAEPAWPAGIALDRRRAYGDTVVWWAVADRG</sequence>
<protein>
    <submittedName>
        <fullName evidence="4">Ribosomal RNA small subunit methyltransferase D</fullName>
    </submittedName>
</protein>
<dbReference type="CDD" id="cd02440">
    <property type="entry name" value="AdoMet_MTases"/>
    <property type="match status" value="1"/>
</dbReference>
<feature type="compositionally biased region" description="Basic and acidic residues" evidence="3">
    <location>
        <begin position="9"/>
        <end position="21"/>
    </location>
</feature>
<dbReference type="PANTHER" id="PTHR43542:SF1">
    <property type="entry name" value="METHYLTRANSFERASE"/>
    <property type="match status" value="1"/>
</dbReference>
<dbReference type="GO" id="GO:0003676">
    <property type="term" value="F:nucleic acid binding"/>
    <property type="evidence" value="ECO:0007669"/>
    <property type="project" value="InterPro"/>
</dbReference>
<dbReference type="InterPro" id="IPR002052">
    <property type="entry name" value="DNA_methylase_N6_adenine_CS"/>
</dbReference>
<feature type="region of interest" description="Disordered" evidence="3">
    <location>
        <begin position="1"/>
        <end position="42"/>
    </location>
</feature>
<evidence type="ECO:0000313" key="4">
    <source>
        <dbReference type="EMBL" id="OUE28787.1"/>
    </source>
</evidence>
<comment type="caution">
    <text evidence="4">The sequence shown here is derived from an EMBL/GenBank/DDBJ whole genome shotgun (WGS) entry which is preliminary data.</text>
</comment>
<dbReference type="AlphaFoldDB" id="A0A251YX06"/>
<gene>
    <name evidence="4" type="primary">rsmD</name>
    <name evidence="4" type="ORF">BFL36_00830</name>
</gene>
<accession>A0A251YX06</accession>
<organism evidence="4 5">
    <name type="scientific">Clavibacter michiganensis</name>
    <dbReference type="NCBI Taxonomy" id="28447"/>
    <lineage>
        <taxon>Bacteria</taxon>
        <taxon>Bacillati</taxon>
        <taxon>Actinomycetota</taxon>
        <taxon>Actinomycetes</taxon>
        <taxon>Micrococcales</taxon>
        <taxon>Microbacteriaceae</taxon>
        <taxon>Clavibacter</taxon>
    </lineage>
</organism>
<dbReference type="InterPro" id="IPR004398">
    <property type="entry name" value="RNA_MeTrfase_RsmD"/>
</dbReference>
<evidence type="ECO:0000313" key="5">
    <source>
        <dbReference type="Proteomes" id="UP000195011"/>
    </source>
</evidence>
<dbReference type="GO" id="GO:0008168">
    <property type="term" value="F:methyltransferase activity"/>
    <property type="evidence" value="ECO:0007669"/>
    <property type="project" value="UniProtKB-KW"/>
</dbReference>
<dbReference type="PROSITE" id="PS00092">
    <property type="entry name" value="N6_MTASE"/>
    <property type="match status" value="1"/>
</dbReference>
<dbReference type="SUPFAM" id="SSF53335">
    <property type="entry name" value="S-adenosyl-L-methionine-dependent methyltransferases"/>
    <property type="match status" value="1"/>
</dbReference>
<dbReference type="Proteomes" id="UP000195011">
    <property type="component" value="Unassembled WGS sequence"/>
</dbReference>
<name>A0A251YX06_9MICO</name>
<keyword evidence="1 4" id="KW-0489">Methyltransferase</keyword>
<dbReference type="EMBL" id="MDJY01000006">
    <property type="protein sequence ID" value="OUE28787.1"/>
    <property type="molecule type" value="Genomic_DNA"/>
</dbReference>
<keyword evidence="2 4" id="KW-0808">Transferase</keyword>
<proteinExistence type="predicted"/>
<dbReference type="Pfam" id="PF03602">
    <property type="entry name" value="Cons_hypoth95"/>
    <property type="match status" value="1"/>
</dbReference>
<evidence type="ECO:0000256" key="3">
    <source>
        <dbReference type="SAM" id="MobiDB-lite"/>
    </source>
</evidence>
<dbReference type="Gene3D" id="3.40.50.150">
    <property type="entry name" value="Vaccinia Virus protein VP39"/>
    <property type="match status" value="1"/>
</dbReference>